<dbReference type="PROSITE" id="PS00022">
    <property type="entry name" value="EGF_1"/>
    <property type="match status" value="1"/>
</dbReference>
<evidence type="ECO:0000313" key="5">
    <source>
        <dbReference type="Proteomes" id="UP001159405"/>
    </source>
</evidence>
<protein>
    <recommendedName>
        <fullName evidence="3">EGF-like domain-containing protein</fullName>
    </recommendedName>
</protein>
<dbReference type="EMBL" id="CALNXK010000184">
    <property type="protein sequence ID" value="CAH3173763.1"/>
    <property type="molecule type" value="Genomic_DNA"/>
</dbReference>
<dbReference type="InterPro" id="IPR036056">
    <property type="entry name" value="Fibrinogen-like_C"/>
</dbReference>
<dbReference type="Proteomes" id="UP001159405">
    <property type="component" value="Unassembled WGS sequence"/>
</dbReference>
<keyword evidence="1 2" id="KW-1015">Disulfide bond</keyword>
<keyword evidence="2" id="KW-0245">EGF-like domain</keyword>
<reference evidence="4 5" key="1">
    <citation type="submission" date="2022-05" db="EMBL/GenBank/DDBJ databases">
        <authorList>
            <consortium name="Genoscope - CEA"/>
            <person name="William W."/>
        </authorList>
    </citation>
    <scope>NUCLEOTIDE SEQUENCE [LARGE SCALE GENOMIC DNA]</scope>
</reference>
<evidence type="ECO:0000259" key="3">
    <source>
        <dbReference type="PROSITE" id="PS50026"/>
    </source>
</evidence>
<sequence length="265" mass="30605">NAKSKKLCINHCCNPNPCANGGTCIELCGDAKVKFNCTCPTGYFGRLCHKQRPTSCKEQLENDRRKNSGVYQLFDPSTNSLYQVFCDFRSADSIIWTLVESFSFGCKLEFTNKTFLNDYPVNQQAFTWKKFRLSWLRMKTIADHSTNVRATCNFDTDGLNYTDYLRAKFSDINVMHFSDLDCKKFEYINIRGHDCINCTAYFGQNEHWHAHIDSYFGIAKCQLNSTGARPYPGGEDNFGWYQTVNPIHRCTRNDTSTTQWWFGET</sequence>
<keyword evidence="5" id="KW-1185">Reference proteome</keyword>
<dbReference type="PROSITE" id="PS00010">
    <property type="entry name" value="ASX_HYDROXYL"/>
    <property type="match status" value="1"/>
</dbReference>
<evidence type="ECO:0000256" key="1">
    <source>
        <dbReference type="ARBA" id="ARBA00023157"/>
    </source>
</evidence>
<comment type="caution">
    <text evidence="4">The sequence shown here is derived from an EMBL/GenBank/DDBJ whole genome shotgun (WGS) entry which is preliminary data.</text>
</comment>
<dbReference type="Gene3D" id="2.10.25.10">
    <property type="entry name" value="Laminin"/>
    <property type="match status" value="1"/>
</dbReference>
<feature type="non-terminal residue" evidence="4">
    <location>
        <position position="1"/>
    </location>
</feature>
<accession>A0ABN8R2Z9</accession>
<proteinExistence type="predicted"/>
<feature type="domain" description="EGF-like" evidence="3">
    <location>
        <begin position="13"/>
        <end position="49"/>
    </location>
</feature>
<feature type="disulfide bond" evidence="2">
    <location>
        <begin position="39"/>
        <end position="48"/>
    </location>
</feature>
<name>A0ABN8R2Z9_9CNID</name>
<dbReference type="CDD" id="cd00054">
    <property type="entry name" value="EGF_CA"/>
    <property type="match status" value="1"/>
</dbReference>
<evidence type="ECO:0000256" key="2">
    <source>
        <dbReference type="PROSITE-ProRule" id="PRU00076"/>
    </source>
</evidence>
<dbReference type="SUPFAM" id="SSF56496">
    <property type="entry name" value="Fibrinogen C-terminal domain-like"/>
    <property type="match status" value="1"/>
</dbReference>
<gene>
    <name evidence="4" type="ORF">PLOB_00014336</name>
</gene>
<dbReference type="InterPro" id="IPR000152">
    <property type="entry name" value="EGF-type_Asp/Asn_hydroxyl_site"/>
</dbReference>
<evidence type="ECO:0000313" key="4">
    <source>
        <dbReference type="EMBL" id="CAH3173763.1"/>
    </source>
</evidence>
<dbReference type="PROSITE" id="PS50026">
    <property type="entry name" value="EGF_3"/>
    <property type="match status" value="1"/>
</dbReference>
<dbReference type="Pfam" id="PF00008">
    <property type="entry name" value="EGF"/>
    <property type="match status" value="1"/>
</dbReference>
<dbReference type="SUPFAM" id="SSF57196">
    <property type="entry name" value="EGF/Laminin"/>
    <property type="match status" value="1"/>
</dbReference>
<comment type="caution">
    <text evidence="2">Lacks conserved residue(s) required for the propagation of feature annotation.</text>
</comment>
<dbReference type="PROSITE" id="PS01186">
    <property type="entry name" value="EGF_2"/>
    <property type="match status" value="1"/>
</dbReference>
<organism evidence="4 5">
    <name type="scientific">Porites lobata</name>
    <dbReference type="NCBI Taxonomy" id="104759"/>
    <lineage>
        <taxon>Eukaryota</taxon>
        <taxon>Metazoa</taxon>
        <taxon>Cnidaria</taxon>
        <taxon>Anthozoa</taxon>
        <taxon>Hexacorallia</taxon>
        <taxon>Scleractinia</taxon>
        <taxon>Fungiina</taxon>
        <taxon>Poritidae</taxon>
        <taxon>Porites</taxon>
    </lineage>
</organism>
<dbReference type="InterPro" id="IPR000742">
    <property type="entry name" value="EGF"/>
</dbReference>